<feature type="transmembrane region" description="Helical" evidence="2">
    <location>
        <begin position="21"/>
        <end position="40"/>
    </location>
</feature>
<feature type="transmembrane region" description="Helical" evidence="2">
    <location>
        <begin position="128"/>
        <end position="154"/>
    </location>
</feature>
<sequence>MNTIHQQPVDPNTDVAGCRRSGGFQIVVGLLTLIFGIVSVCIDCEYSYFGTAIWGGVWFLVCGFIGASAYRASGSSAHCQLTGYLVLCIFSIIYALDLVVTMSVAISVEGPAYSFNQHSYLVTSSRAARIAIDSILLTLGVLEVCGACYGVAVASKTSCGSRQQTVVSICYNPASGLHYHHNRTRLRTRLWTRLRTGLLWYPPATVAVTTQYAYPSPNPHPGSAMPQQAGVPGAYPPPYQQKAQIGQQ</sequence>
<dbReference type="PANTHER" id="PTHR23320">
    <property type="entry name" value="MEMBRANE-SPANNING 4-DOMAINS SUBFAMILY A MS4A -RELATED"/>
    <property type="match status" value="1"/>
</dbReference>
<organism evidence="3 4">
    <name type="scientific">Stichopus japonicus</name>
    <name type="common">Sea cucumber</name>
    <dbReference type="NCBI Taxonomy" id="307972"/>
    <lineage>
        <taxon>Eukaryota</taxon>
        <taxon>Metazoa</taxon>
        <taxon>Echinodermata</taxon>
        <taxon>Eleutherozoa</taxon>
        <taxon>Echinozoa</taxon>
        <taxon>Holothuroidea</taxon>
        <taxon>Aspidochirotacea</taxon>
        <taxon>Aspidochirotida</taxon>
        <taxon>Stichopodidae</taxon>
        <taxon>Apostichopus</taxon>
    </lineage>
</organism>
<evidence type="ECO:0000313" key="3">
    <source>
        <dbReference type="EMBL" id="PIK42646.1"/>
    </source>
</evidence>
<keyword evidence="2" id="KW-0812">Transmembrane</keyword>
<keyword evidence="4" id="KW-1185">Reference proteome</keyword>
<proteinExistence type="predicted"/>
<evidence type="ECO:0000256" key="2">
    <source>
        <dbReference type="SAM" id="Phobius"/>
    </source>
</evidence>
<evidence type="ECO:0000313" key="4">
    <source>
        <dbReference type="Proteomes" id="UP000230750"/>
    </source>
</evidence>
<dbReference type="Proteomes" id="UP000230750">
    <property type="component" value="Unassembled WGS sequence"/>
</dbReference>
<accession>A0A2G8K3Q3</accession>
<dbReference type="InterPro" id="IPR030417">
    <property type="entry name" value="MS4A"/>
</dbReference>
<keyword evidence="2" id="KW-1133">Transmembrane helix</keyword>
<name>A0A2G8K3Q3_STIJA</name>
<reference evidence="3 4" key="1">
    <citation type="journal article" date="2017" name="PLoS Biol.">
        <title>The sea cucumber genome provides insights into morphological evolution and visceral regeneration.</title>
        <authorList>
            <person name="Zhang X."/>
            <person name="Sun L."/>
            <person name="Yuan J."/>
            <person name="Sun Y."/>
            <person name="Gao Y."/>
            <person name="Zhang L."/>
            <person name="Li S."/>
            <person name="Dai H."/>
            <person name="Hamel J.F."/>
            <person name="Liu C."/>
            <person name="Yu Y."/>
            <person name="Liu S."/>
            <person name="Lin W."/>
            <person name="Guo K."/>
            <person name="Jin S."/>
            <person name="Xu P."/>
            <person name="Storey K.B."/>
            <person name="Huan P."/>
            <person name="Zhang T."/>
            <person name="Zhou Y."/>
            <person name="Zhang J."/>
            <person name="Lin C."/>
            <person name="Li X."/>
            <person name="Xing L."/>
            <person name="Huo D."/>
            <person name="Sun M."/>
            <person name="Wang L."/>
            <person name="Mercier A."/>
            <person name="Li F."/>
            <person name="Yang H."/>
            <person name="Xiang J."/>
        </authorList>
    </citation>
    <scope>NUCLEOTIDE SEQUENCE [LARGE SCALE GENOMIC DNA]</scope>
    <source>
        <strain evidence="3">Shaxun</strain>
        <tissue evidence="3">Muscle</tissue>
    </source>
</reference>
<dbReference type="AlphaFoldDB" id="A0A2G8K3Q3"/>
<dbReference type="EMBL" id="MRZV01000918">
    <property type="protein sequence ID" value="PIK42646.1"/>
    <property type="molecule type" value="Genomic_DNA"/>
</dbReference>
<keyword evidence="2" id="KW-0472">Membrane</keyword>
<dbReference type="OrthoDB" id="10071849at2759"/>
<feature type="transmembrane region" description="Helical" evidence="2">
    <location>
        <begin position="82"/>
        <end position="108"/>
    </location>
</feature>
<feature type="transmembrane region" description="Helical" evidence="2">
    <location>
        <begin position="46"/>
        <end position="70"/>
    </location>
</feature>
<comment type="caution">
    <text evidence="3">The sequence shown here is derived from an EMBL/GenBank/DDBJ whole genome shotgun (WGS) entry which is preliminary data.</text>
</comment>
<dbReference type="PANTHER" id="PTHR23320:SF130">
    <property type="entry name" value="TRANSMEMBRANE PROTEIN 212"/>
    <property type="match status" value="1"/>
</dbReference>
<protein>
    <submittedName>
        <fullName evidence="3">Uncharacterized protein</fullName>
    </submittedName>
</protein>
<feature type="region of interest" description="Disordered" evidence="1">
    <location>
        <begin position="218"/>
        <end position="248"/>
    </location>
</feature>
<gene>
    <name evidence="3" type="ORF">BSL78_20498</name>
</gene>
<evidence type="ECO:0000256" key="1">
    <source>
        <dbReference type="SAM" id="MobiDB-lite"/>
    </source>
</evidence>